<dbReference type="Proteomes" id="UP000677913">
    <property type="component" value="Unassembled WGS sequence"/>
</dbReference>
<dbReference type="EMBL" id="JAGSXH010000161">
    <property type="protein sequence ID" value="MBS2966538.1"/>
    <property type="molecule type" value="Genomic_DNA"/>
</dbReference>
<evidence type="ECO:0000313" key="1">
    <source>
        <dbReference type="EMBL" id="MBS2966538.1"/>
    </source>
</evidence>
<accession>A0A8J7WQC0</accession>
<keyword evidence="2" id="KW-1185">Reference proteome</keyword>
<sequence length="219" mass="22896">MVCTDEPFFPVPAELAAAGLHQPAGPGHWVLETCVTTMGANLILPVPMWVPAGKAPLPDPRALASQAVSKLTMPRPEIESSPGAGVPQTVELPTWVWLPQKQWAPLSATASVPGEFVTATATPVSVTWSWGDGTSTVCHGPGAPYVKGVSDPGSASPDCGHTYHLTSANAPNQQFPVTATLTWAVSWSGGGQSGTFPDLTTTASAHWTVRQIESLIINR</sequence>
<organism evidence="1 2">
    <name type="scientific">Actinocrinis puniceicyclus</name>
    <dbReference type="NCBI Taxonomy" id="977794"/>
    <lineage>
        <taxon>Bacteria</taxon>
        <taxon>Bacillati</taxon>
        <taxon>Actinomycetota</taxon>
        <taxon>Actinomycetes</taxon>
        <taxon>Catenulisporales</taxon>
        <taxon>Actinospicaceae</taxon>
        <taxon>Actinocrinis</taxon>
    </lineage>
</organism>
<gene>
    <name evidence="1" type="ORF">KGA66_26095</name>
</gene>
<evidence type="ECO:0008006" key="3">
    <source>
        <dbReference type="Google" id="ProtNLM"/>
    </source>
</evidence>
<protein>
    <recommendedName>
        <fullName evidence="3">PKD domain-containing protein</fullName>
    </recommendedName>
</protein>
<name>A0A8J7WQC0_9ACTN</name>
<dbReference type="RefSeq" id="WP_211471710.1">
    <property type="nucleotide sequence ID" value="NZ_JAGSXH010000161.1"/>
</dbReference>
<evidence type="ECO:0000313" key="2">
    <source>
        <dbReference type="Proteomes" id="UP000677913"/>
    </source>
</evidence>
<reference evidence="1" key="1">
    <citation type="submission" date="2021-04" db="EMBL/GenBank/DDBJ databases">
        <title>Genome based classification of Actinospica acidithermotolerans sp. nov., an actinobacterium isolated from an Indonesian hot spring.</title>
        <authorList>
            <person name="Kusuma A.B."/>
            <person name="Putra K.E."/>
            <person name="Nafisah S."/>
            <person name="Loh J."/>
            <person name="Nouioui I."/>
            <person name="Goodfellow M."/>
        </authorList>
    </citation>
    <scope>NUCLEOTIDE SEQUENCE</scope>
    <source>
        <strain evidence="1">DSM 45618</strain>
    </source>
</reference>
<proteinExistence type="predicted"/>
<dbReference type="AlphaFoldDB" id="A0A8J7WQC0"/>
<comment type="caution">
    <text evidence="1">The sequence shown here is derived from an EMBL/GenBank/DDBJ whole genome shotgun (WGS) entry which is preliminary data.</text>
</comment>